<dbReference type="AlphaFoldDB" id="A0AAC8TFT2"/>
<feature type="transmembrane region" description="Helical" evidence="1">
    <location>
        <begin position="110"/>
        <end position="131"/>
    </location>
</feature>
<dbReference type="EMBL" id="QUMU01000001">
    <property type="protein sequence ID" value="REG37482.1"/>
    <property type="molecule type" value="Genomic_DNA"/>
</dbReference>
<keyword evidence="1" id="KW-1133">Transmembrane helix</keyword>
<reference evidence="3 5" key="2">
    <citation type="submission" date="2018-08" db="EMBL/GenBank/DDBJ databases">
        <title>Genomic Encyclopedia of Archaeal and Bacterial Type Strains, Phase II (KMG-II): from individual species to whole genera.</title>
        <authorList>
            <person name="Goeker M."/>
        </authorList>
    </citation>
    <scope>NUCLEOTIDE SEQUENCE [LARGE SCALE GENOMIC DNA]</scope>
    <source>
        <strain evidence="3 5">DSM 2261</strain>
    </source>
</reference>
<protein>
    <recommendedName>
        <fullName evidence="6">YeeE/YedE family protein</fullName>
    </recommendedName>
</protein>
<reference evidence="2 4" key="1">
    <citation type="submission" date="2015-05" db="EMBL/GenBank/DDBJ databases">
        <title>Genome assembly of Archangium gephyra DSM 2261.</title>
        <authorList>
            <person name="Sharma G."/>
            <person name="Subramanian S."/>
        </authorList>
    </citation>
    <scope>NUCLEOTIDE SEQUENCE [LARGE SCALE GENOMIC DNA]</scope>
    <source>
        <strain evidence="2 4">DSM 2261</strain>
    </source>
</reference>
<keyword evidence="1" id="KW-0812">Transmembrane</keyword>
<dbReference type="RefSeq" id="WP_047858267.1">
    <property type="nucleotide sequence ID" value="NZ_CP011509.1"/>
</dbReference>
<evidence type="ECO:0000313" key="3">
    <source>
        <dbReference type="EMBL" id="REG37482.1"/>
    </source>
</evidence>
<evidence type="ECO:0000256" key="1">
    <source>
        <dbReference type="SAM" id="Phobius"/>
    </source>
</evidence>
<proteinExistence type="predicted"/>
<evidence type="ECO:0000313" key="2">
    <source>
        <dbReference type="EMBL" id="AKJ04442.1"/>
    </source>
</evidence>
<gene>
    <name evidence="2" type="ORF">AA314_06068</name>
    <name evidence="3" type="ORF">ATI61_101468</name>
</gene>
<name>A0AAC8TFT2_9BACT</name>
<dbReference type="KEGG" id="age:AA314_06068"/>
<evidence type="ECO:0008006" key="6">
    <source>
        <dbReference type="Google" id="ProtNLM"/>
    </source>
</evidence>
<accession>A0AAC8TFT2</accession>
<dbReference type="InterPro" id="IPR046513">
    <property type="entry name" value="DUF6691"/>
</dbReference>
<feature type="transmembrane region" description="Helical" evidence="1">
    <location>
        <begin position="41"/>
        <end position="61"/>
    </location>
</feature>
<organism evidence="2 4">
    <name type="scientific">Archangium gephyra</name>
    <dbReference type="NCBI Taxonomy" id="48"/>
    <lineage>
        <taxon>Bacteria</taxon>
        <taxon>Pseudomonadati</taxon>
        <taxon>Myxococcota</taxon>
        <taxon>Myxococcia</taxon>
        <taxon>Myxococcales</taxon>
        <taxon>Cystobacterineae</taxon>
        <taxon>Archangiaceae</taxon>
        <taxon>Archangium</taxon>
    </lineage>
</organism>
<dbReference type="EMBL" id="CP011509">
    <property type="protein sequence ID" value="AKJ04442.1"/>
    <property type="molecule type" value="Genomic_DNA"/>
</dbReference>
<evidence type="ECO:0000313" key="4">
    <source>
        <dbReference type="Proteomes" id="UP000035579"/>
    </source>
</evidence>
<keyword evidence="1" id="KW-0472">Membrane</keyword>
<dbReference type="Pfam" id="PF20398">
    <property type="entry name" value="DUF6691"/>
    <property type="match status" value="1"/>
</dbReference>
<sequence>MKTSLSALLAGLLFALGLGVGGMTDPARVRAFLDVTGNWDASLAFVMAGALGTHALLRRFILRHPKPVFAPAFPTASRTKVDRRLLVGAALFGAGWGLSGYCPGPALTSLASGASTALTFVAAMLGGMLLLRLWESSRISHEAVTSSRGGA</sequence>
<dbReference type="Proteomes" id="UP000035579">
    <property type="component" value="Chromosome"/>
</dbReference>
<keyword evidence="5" id="KW-1185">Reference proteome</keyword>
<dbReference type="Proteomes" id="UP000256345">
    <property type="component" value="Unassembled WGS sequence"/>
</dbReference>
<evidence type="ECO:0000313" key="5">
    <source>
        <dbReference type="Proteomes" id="UP000256345"/>
    </source>
</evidence>
<feature type="transmembrane region" description="Helical" evidence="1">
    <location>
        <begin position="81"/>
        <end position="98"/>
    </location>
</feature>